<protein>
    <submittedName>
        <fullName evidence="1">Uncharacterized protein</fullName>
    </submittedName>
</protein>
<dbReference type="EMBL" id="PEBX01000096">
    <property type="protein sequence ID" value="PTQ55577.1"/>
    <property type="molecule type" value="Genomic_DNA"/>
</dbReference>
<dbReference type="Proteomes" id="UP000244338">
    <property type="component" value="Unassembled WGS sequence"/>
</dbReference>
<accession>A0A2R6XYS1</accession>
<organism evidence="1 2">
    <name type="scientific">Candidatus Carbonibacillus altaicus</name>
    <dbReference type="NCBI Taxonomy" id="2163959"/>
    <lineage>
        <taxon>Bacteria</taxon>
        <taxon>Bacillati</taxon>
        <taxon>Bacillota</taxon>
        <taxon>Bacilli</taxon>
        <taxon>Bacillales</taxon>
        <taxon>Candidatus Carbonibacillus</taxon>
    </lineage>
</organism>
<proteinExistence type="predicted"/>
<name>A0A2R6XYS1_9BACL</name>
<reference evidence="2" key="1">
    <citation type="journal article" date="2018" name="Sci. Rep.">
        <title>Lignite coal burning seam in the remote Altai Mountains harbors a hydrogen-driven thermophilic microbial community.</title>
        <authorList>
            <person name="Kadnikov V.V."/>
            <person name="Mardanov A.V."/>
            <person name="Ivasenko D.A."/>
            <person name="Antsiferov D.V."/>
            <person name="Beletsky A.V."/>
            <person name="Karnachuk O.V."/>
            <person name="Ravin N.V."/>
        </authorList>
    </citation>
    <scope>NUCLEOTIDE SEQUENCE [LARGE SCALE GENOMIC DNA]</scope>
</reference>
<evidence type="ECO:0000313" key="1">
    <source>
        <dbReference type="EMBL" id="PTQ55577.1"/>
    </source>
</evidence>
<dbReference type="AlphaFoldDB" id="A0A2R6XYS1"/>
<evidence type="ECO:0000313" key="2">
    <source>
        <dbReference type="Proteomes" id="UP000244338"/>
    </source>
</evidence>
<gene>
    <name evidence="1" type="ORF">BSOLF_1823</name>
</gene>
<comment type="caution">
    <text evidence="1">The sequence shown here is derived from an EMBL/GenBank/DDBJ whole genome shotgun (WGS) entry which is preliminary data.</text>
</comment>
<sequence>MKKIISIPLALLFVILFGYPGFANSQSYSASLLEEYGSFTEVVAFHLSGQNIESQTTYPGYKIVTQEEEKYLEQKNRNVDRGYVGEGVFFILILMEY</sequence>